<evidence type="ECO:0000313" key="1">
    <source>
        <dbReference type="EMBL" id="PSJ65813.1"/>
    </source>
</evidence>
<comment type="caution">
    <text evidence="1">The sequence shown here is derived from an EMBL/GenBank/DDBJ whole genome shotgun (WGS) entry which is preliminary data.</text>
</comment>
<name>A0A2P7STK5_9HYPH</name>
<sequence>MTEKRPIDKLRESAGGMNVGDVSDGEITGMMTIATRLYIIKEKAIYLIAMADDIDPQRTRADIPNTQQLVINSGSDSEIVRRILLTARELFRENRLIEEIEWNSVLLKTLEISKDAIAAQEILDEYMKLKIVADASTTPPQGRGFRMPAIPGLEARVKSFVQKIEHVVQGIYKTCMLFYPDEMRKAGKFLEGFATVVEARYSEQDQFTLFAKNLANFGKLIRNVRHCIEHPNITQRLELRDYQLTADRILEEPMIRVIHDETPIERVPVGEFMQEIMAQLLNGTELLLAYLAARHTATTSHFFVVVGEIPEDQRGSDGVRFGYLINIGGVLQRLG</sequence>
<accession>A0A2P7STK5</accession>
<organism evidence="1 2">
    <name type="scientific">Kumtagia ephedrae</name>
    <dbReference type="NCBI Taxonomy" id="2116701"/>
    <lineage>
        <taxon>Bacteria</taxon>
        <taxon>Pseudomonadati</taxon>
        <taxon>Pseudomonadota</taxon>
        <taxon>Alphaproteobacteria</taxon>
        <taxon>Hyphomicrobiales</taxon>
        <taxon>Phyllobacteriaceae</taxon>
        <taxon>Kumtagia</taxon>
    </lineage>
</organism>
<dbReference type="AlphaFoldDB" id="A0A2P7STK5"/>
<proteinExistence type="predicted"/>
<dbReference type="EMBL" id="PXYK01000001">
    <property type="protein sequence ID" value="PSJ65813.1"/>
    <property type="molecule type" value="Genomic_DNA"/>
</dbReference>
<evidence type="ECO:0000313" key="2">
    <source>
        <dbReference type="Proteomes" id="UP000241229"/>
    </source>
</evidence>
<dbReference type="OrthoDB" id="7605129at2"/>
<gene>
    <name evidence="1" type="ORF">C7I84_01450</name>
</gene>
<protein>
    <submittedName>
        <fullName evidence="1">Uncharacterized protein</fullName>
    </submittedName>
</protein>
<dbReference type="Proteomes" id="UP000241229">
    <property type="component" value="Unassembled WGS sequence"/>
</dbReference>
<reference evidence="1 2" key="1">
    <citation type="submission" date="2018-03" db="EMBL/GenBank/DDBJ databases">
        <title>The draft genome of Mesorhizobium sp. 6GN-30.</title>
        <authorList>
            <person name="Liu L."/>
            <person name="Li L."/>
            <person name="Wang T."/>
            <person name="Zhang X."/>
            <person name="Liang L."/>
        </authorList>
    </citation>
    <scope>NUCLEOTIDE SEQUENCE [LARGE SCALE GENOMIC DNA]</scope>
    <source>
        <strain evidence="1 2">6GN30</strain>
    </source>
</reference>
<keyword evidence="2" id="KW-1185">Reference proteome</keyword>
<dbReference type="RefSeq" id="WP_106770355.1">
    <property type="nucleotide sequence ID" value="NZ_PXYK01000001.1"/>
</dbReference>